<protein>
    <submittedName>
        <fullName evidence="3">LarC family nickel insertion protein</fullName>
    </submittedName>
</protein>
<evidence type="ECO:0000313" key="3">
    <source>
        <dbReference type="EMBL" id="MDL2397931.1"/>
    </source>
</evidence>
<gene>
    <name evidence="3" type="ORF">PY649_03420</name>
</gene>
<feature type="region of interest" description="Disordered" evidence="2">
    <location>
        <begin position="90"/>
        <end position="118"/>
    </location>
</feature>
<dbReference type="PANTHER" id="PTHR36566:SF1">
    <property type="entry name" value="PYRIDINIUM-3,5-BISTHIOCARBOXYLIC ACID MONONUCLEOTIDE NICKEL INSERTION PROTEIN"/>
    <property type="match status" value="1"/>
</dbReference>
<dbReference type="Pfam" id="PF01969">
    <property type="entry name" value="Ni_insertion"/>
    <property type="match status" value="1"/>
</dbReference>
<evidence type="ECO:0000256" key="2">
    <source>
        <dbReference type="SAM" id="MobiDB-lite"/>
    </source>
</evidence>
<keyword evidence="1" id="KW-0533">Nickel</keyword>
<dbReference type="PANTHER" id="PTHR36566">
    <property type="entry name" value="NICKEL INSERTION PROTEIN-RELATED"/>
    <property type="match status" value="1"/>
</dbReference>
<organism evidence="3 4">
    <name type="scientific">Rhizobium mayense</name>
    <dbReference type="NCBI Taxonomy" id="1312184"/>
    <lineage>
        <taxon>Bacteria</taxon>
        <taxon>Pseudomonadati</taxon>
        <taxon>Pseudomonadota</taxon>
        <taxon>Alphaproteobacteria</taxon>
        <taxon>Hyphomicrobiales</taxon>
        <taxon>Rhizobiaceae</taxon>
        <taxon>Rhizobium/Agrobacterium group</taxon>
        <taxon>Rhizobium</taxon>
    </lineage>
</organism>
<dbReference type="Gene3D" id="3.30.70.1380">
    <property type="entry name" value="Transcriptional regulatory protein pf0864 domain like"/>
    <property type="match status" value="1"/>
</dbReference>
<feature type="compositionally biased region" description="Basic and acidic residues" evidence="2">
    <location>
        <begin position="100"/>
        <end position="113"/>
    </location>
</feature>
<dbReference type="RefSeq" id="WP_285866740.1">
    <property type="nucleotide sequence ID" value="NZ_JARFYM010000002.1"/>
</dbReference>
<dbReference type="EMBL" id="JARFYM010000002">
    <property type="protein sequence ID" value="MDL2397931.1"/>
    <property type="molecule type" value="Genomic_DNA"/>
</dbReference>
<proteinExistence type="predicted"/>
<accession>A0ABT7JNV2</accession>
<comment type="caution">
    <text evidence="3">The sequence shown here is derived from an EMBL/GenBank/DDBJ whole genome shotgun (WGS) entry which is preliminary data.</text>
</comment>
<name>A0ABT7JNV2_9HYPH</name>
<dbReference type="InterPro" id="IPR002822">
    <property type="entry name" value="Ni_insertion"/>
</dbReference>
<reference evidence="3" key="1">
    <citation type="submission" date="2023-06" db="EMBL/GenBank/DDBJ databases">
        <title>Phylogenetic Diversity of Rhizobium strains.</title>
        <authorList>
            <person name="Moura F.T."/>
            <person name="Helene L.C.F."/>
            <person name="Hungria M."/>
        </authorList>
    </citation>
    <scope>NUCLEOTIDE SEQUENCE</scope>
    <source>
        <strain evidence="3">CCGE526</strain>
    </source>
</reference>
<evidence type="ECO:0000313" key="4">
    <source>
        <dbReference type="Proteomes" id="UP001172645"/>
    </source>
</evidence>
<dbReference type="Proteomes" id="UP001172645">
    <property type="component" value="Unassembled WGS sequence"/>
</dbReference>
<sequence length="443" mass="48271">MSFPVMPPESAMISECLELHLDPLGGIAGDMFAAALLDLRPDLEAELRRALALCPLMEDVEFEFAAHNDDVLTGHRFLVRRDGDRHLAEGRHHHHHDHHHSHDHDHDHDEHGHAHGSHHHTHWSLIREALIASKLDRDTVKHAIGIFSRLAEAEGKVHGVEPDAVSFHEVGAWDSIADIVAAAWLISQFDAVRWTVGPLPLGGGRIRTDHGLLPVPAPATARLLEGFSTIDDGIGGERVTPTGAAILAYLCDRTSPPPKPRTLTGSGYGFGTRRLPGISNCLRVLAFKSAEPATGLESQIAVLECEIDDQTGEDLAQAVERLRSQKGVLDIIQAPVFGKKGRMMTHLRVLAEPAARDEILAGIFDETTTIGIRHSLVQRSTLPRQAMTAAADGRTLRLKVVDRPSGRTAKVEADDLTDVAGSAARNALRHMADTALQKDQKED</sequence>
<keyword evidence="4" id="KW-1185">Reference proteome</keyword>
<evidence type="ECO:0000256" key="1">
    <source>
        <dbReference type="ARBA" id="ARBA00022596"/>
    </source>
</evidence>